<evidence type="ECO:0000256" key="9">
    <source>
        <dbReference type="ARBA" id="ARBA00066480"/>
    </source>
</evidence>
<keyword evidence="6" id="KW-0460">Magnesium</keyword>
<proteinExistence type="predicted"/>
<organism evidence="12 13">
    <name type="scientific">Schistosoma mattheei</name>
    <dbReference type="NCBI Taxonomy" id="31246"/>
    <lineage>
        <taxon>Eukaryota</taxon>
        <taxon>Metazoa</taxon>
        <taxon>Spiralia</taxon>
        <taxon>Lophotrochozoa</taxon>
        <taxon>Platyhelminthes</taxon>
        <taxon>Trematoda</taxon>
        <taxon>Digenea</taxon>
        <taxon>Strigeidida</taxon>
        <taxon>Schistosomatoidea</taxon>
        <taxon>Schistosomatidae</taxon>
        <taxon>Schistosoma</taxon>
    </lineage>
</organism>
<keyword evidence="5" id="KW-0378">Hydrolase</keyword>
<dbReference type="AlphaFoldDB" id="A0AA85B515"/>
<evidence type="ECO:0000256" key="2">
    <source>
        <dbReference type="ARBA" id="ARBA00004496"/>
    </source>
</evidence>
<dbReference type="FunFam" id="3.90.79.10:FF:000035">
    <property type="entry name" value="Uridine diphosphate glucose pyrophosphatase"/>
    <property type="match status" value="1"/>
</dbReference>
<dbReference type="WBParaSite" id="SMTH1_28340.1">
    <property type="protein sequence ID" value="SMTH1_28340.1"/>
    <property type="gene ID" value="SMTH1_28340"/>
</dbReference>
<evidence type="ECO:0000256" key="6">
    <source>
        <dbReference type="ARBA" id="ARBA00022842"/>
    </source>
</evidence>
<dbReference type="PANTHER" id="PTHR11839:SF15">
    <property type="entry name" value="URIDINE DIPHOSPHATE GLUCOSE PYROPHOSPHATASE NUDT14"/>
    <property type="match status" value="1"/>
</dbReference>
<dbReference type="GO" id="GO:0019693">
    <property type="term" value="P:ribose phosphate metabolic process"/>
    <property type="evidence" value="ECO:0007669"/>
    <property type="project" value="TreeGrafter"/>
</dbReference>
<dbReference type="Gene3D" id="3.90.79.10">
    <property type="entry name" value="Nucleoside Triphosphate Pyrophosphohydrolase"/>
    <property type="match status" value="1"/>
</dbReference>
<comment type="function">
    <text evidence="8">Hydrolyzes UDP-glucose to glucose 1-phosphate and UMP and ADP-ribose to ribose 5-phosphate and AMP. The physiological substrate is probably UDP-glucose. Poor activity on other substrates such as ADP-glucose, CDP-glucose, GDP-glucose and GDP-mannose.</text>
</comment>
<comment type="cofactor">
    <cofactor evidence="1">
        <name>Mg(2+)</name>
        <dbReference type="ChEBI" id="CHEBI:18420"/>
    </cofactor>
</comment>
<comment type="subunit">
    <text evidence="3">Homodimer.</text>
</comment>
<evidence type="ECO:0000256" key="1">
    <source>
        <dbReference type="ARBA" id="ARBA00001946"/>
    </source>
</evidence>
<evidence type="ECO:0000256" key="4">
    <source>
        <dbReference type="ARBA" id="ARBA00022490"/>
    </source>
</evidence>
<evidence type="ECO:0000256" key="7">
    <source>
        <dbReference type="ARBA" id="ARBA00051086"/>
    </source>
</evidence>
<comment type="subcellular location">
    <subcellularLocation>
        <location evidence="2">Cytoplasm</location>
    </subcellularLocation>
</comment>
<dbReference type="CDD" id="cd18887">
    <property type="entry name" value="NUDIX_UGPPase_Nudt14"/>
    <property type="match status" value="1"/>
</dbReference>
<dbReference type="InterPro" id="IPR004385">
    <property type="entry name" value="NDP_pyrophosphatase"/>
</dbReference>
<dbReference type="GO" id="GO:0006753">
    <property type="term" value="P:nucleoside phosphate metabolic process"/>
    <property type="evidence" value="ECO:0007669"/>
    <property type="project" value="TreeGrafter"/>
</dbReference>
<keyword evidence="4" id="KW-0963">Cytoplasm</keyword>
<evidence type="ECO:0000313" key="13">
    <source>
        <dbReference type="WBParaSite" id="SMTH1_28340.1"/>
    </source>
</evidence>
<evidence type="ECO:0000256" key="5">
    <source>
        <dbReference type="ARBA" id="ARBA00022801"/>
    </source>
</evidence>
<dbReference type="SUPFAM" id="SSF55811">
    <property type="entry name" value="Nudix"/>
    <property type="match status" value="1"/>
</dbReference>
<accession>A0AA85B515</accession>
<reference evidence="13" key="1">
    <citation type="submission" date="2023-11" db="UniProtKB">
        <authorList>
            <consortium name="WormBaseParasite"/>
        </authorList>
    </citation>
    <scope>IDENTIFICATION</scope>
</reference>
<evidence type="ECO:0000256" key="3">
    <source>
        <dbReference type="ARBA" id="ARBA00011738"/>
    </source>
</evidence>
<evidence type="ECO:0000256" key="8">
    <source>
        <dbReference type="ARBA" id="ARBA00054674"/>
    </source>
</evidence>
<dbReference type="GO" id="GO:0046872">
    <property type="term" value="F:metal ion binding"/>
    <property type="evidence" value="ECO:0007669"/>
    <property type="project" value="InterPro"/>
</dbReference>
<evidence type="ECO:0000256" key="11">
    <source>
        <dbReference type="ARBA" id="ARBA00080475"/>
    </source>
</evidence>
<dbReference type="InterPro" id="IPR015797">
    <property type="entry name" value="NUDIX_hydrolase-like_dom_sf"/>
</dbReference>
<protein>
    <recommendedName>
        <fullName evidence="10">Uridine diphosphate glucose pyrophosphatase NUDT14</fullName>
        <ecNumber evidence="9">3.6.1.45</ecNumber>
    </recommendedName>
    <alternativeName>
        <fullName evidence="11">Nucleoside diphosphate-linked moiety X motif 14</fullName>
    </alternativeName>
</protein>
<dbReference type="GO" id="GO:0005737">
    <property type="term" value="C:cytoplasm"/>
    <property type="evidence" value="ECO:0007669"/>
    <property type="project" value="UniProtKB-SubCell"/>
</dbReference>
<dbReference type="EC" id="3.6.1.45" evidence="9"/>
<dbReference type="PANTHER" id="PTHR11839">
    <property type="entry name" value="UDP/ADP-SUGAR PYROPHOSPHATASE"/>
    <property type="match status" value="1"/>
</dbReference>
<dbReference type="Proteomes" id="UP000050791">
    <property type="component" value="Unassembled WGS sequence"/>
</dbReference>
<dbReference type="GO" id="GO:0008768">
    <property type="term" value="F:UDP-sugar diphosphatase activity"/>
    <property type="evidence" value="ECO:0007669"/>
    <property type="project" value="UniProtKB-EC"/>
</dbReference>
<dbReference type="NCBIfam" id="TIGR00052">
    <property type="entry name" value="nudix-type nucleoside diphosphatase, YffH/AdpP family"/>
    <property type="match status" value="1"/>
</dbReference>
<evidence type="ECO:0000313" key="12">
    <source>
        <dbReference type="Proteomes" id="UP000050791"/>
    </source>
</evidence>
<comment type="catalytic activity">
    <reaction evidence="7">
        <text>UDP-sugar + H2O = UMP + alpha-D-aldose 1-phosphate.</text>
        <dbReference type="EC" id="3.6.1.45"/>
    </reaction>
</comment>
<sequence length="238" mass="27031">MWSRPHIAMSRKISNLNVVELEEPSKYIKPYRMNFIQDGRQRTWDGILAHDSVSILLYHSEKKSLLFVKQFRPVVYYSKLRKLGLIRSVTDGPVESSEINLPSSEIGETLELCAGIIDGVQKNPKLYAVQEVLEECGYKINGDSLHLINSFYSSVGLAGTEVTLYYAEVHENQKVPNAGGGLHEEGEYIEVIEWPISRIEELFQNGTNSTHQQPTSLSLLYAIMWFKQNILPSLLLES</sequence>
<name>A0AA85B515_9TREM</name>
<evidence type="ECO:0000256" key="10">
    <source>
        <dbReference type="ARBA" id="ARBA00071467"/>
    </source>
</evidence>